<name>A0A2M8IYQ3_9RHOB</name>
<dbReference type="InterPro" id="IPR033687">
    <property type="entry name" value="YodQ-like"/>
</dbReference>
<dbReference type="SUPFAM" id="SSF53187">
    <property type="entry name" value="Zn-dependent exopeptidases"/>
    <property type="match status" value="1"/>
</dbReference>
<dbReference type="EMBL" id="PGTB01000078">
    <property type="protein sequence ID" value="PJE35657.1"/>
    <property type="molecule type" value="Genomic_DNA"/>
</dbReference>
<dbReference type="Proteomes" id="UP000231553">
    <property type="component" value="Unassembled WGS sequence"/>
</dbReference>
<dbReference type="GO" id="GO:0008777">
    <property type="term" value="F:acetylornithine deacetylase activity"/>
    <property type="evidence" value="ECO:0007669"/>
    <property type="project" value="UniProtKB-EC"/>
</dbReference>
<dbReference type="InterPro" id="IPR036264">
    <property type="entry name" value="Bact_exopeptidase_dim_dom"/>
</dbReference>
<dbReference type="Gene3D" id="3.30.70.360">
    <property type="match status" value="1"/>
</dbReference>
<dbReference type="InterPro" id="IPR002933">
    <property type="entry name" value="Peptidase_M20"/>
</dbReference>
<dbReference type="InterPro" id="IPR010182">
    <property type="entry name" value="ArgE/DapE"/>
</dbReference>
<evidence type="ECO:0000256" key="1">
    <source>
        <dbReference type="ARBA" id="ARBA00001941"/>
    </source>
</evidence>
<accession>A0A2M8IYQ3</accession>
<comment type="cofactor">
    <cofactor evidence="1">
        <name>Co(2+)</name>
        <dbReference type="ChEBI" id="CHEBI:48828"/>
    </cofactor>
</comment>
<dbReference type="SUPFAM" id="SSF55031">
    <property type="entry name" value="Bacterial exopeptidase dimerisation domain"/>
    <property type="match status" value="1"/>
</dbReference>
<evidence type="ECO:0000313" key="9">
    <source>
        <dbReference type="EMBL" id="PJE35657.1"/>
    </source>
</evidence>
<proteinExistence type="inferred from homology"/>
<protein>
    <submittedName>
        <fullName evidence="9">Acetylornithine deacetylase</fullName>
        <ecNumber evidence="9">3.5.1.16</ecNumber>
    </submittedName>
</protein>
<dbReference type="Gene3D" id="3.40.630.10">
    <property type="entry name" value="Zn peptidases"/>
    <property type="match status" value="1"/>
</dbReference>
<dbReference type="AlphaFoldDB" id="A0A2M8IYQ3"/>
<dbReference type="EC" id="3.5.1.16" evidence="9"/>
<dbReference type="InterPro" id="IPR011650">
    <property type="entry name" value="Peptidase_M20_dimer"/>
</dbReference>
<evidence type="ECO:0000313" key="10">
    <source>
        <dbReference type="Proteomes" id="UP000231553"/>
    </source>
</evidence>
<evidence type="ECO:0000256" key="4">
    <source>
        <dbReference type="ARBA" id="ARBA00022723"/>
    </source>
</evidence>
<comment type="caution">
    <text evidence="9">The sequence shown here is derived from an EMBL/GenBank/DDBJ whole genome shotgun (WGS) entry which is preliminary data.</text>
</comment>
<evidence type="ECO:0000256" key="2">
    <source>
        <dbReference type="ARBA" id="ARBA00001947"/>
    </source>
</evidence>
<dbReference type="NCBIfam" id="NF005306">
    <property type="entry name" value="PRK06837.1"/>
    <property type="match status" value="1"/>
</dbReference>
<dbReference type="PANTHER" id="PTHR43808">
    <property type="entry name" value="ACETYLORNITHINE DEACETYLASE"/>
    <property type="match status" value="1"/>
</dbReference>
<comment type="similarity">
    <text evidence="3">Belongs to the peptidase M20A family.</text>
</comment>
<keyword evidence="10" id="KW-1185">Reference proteome</keyword>
<dbReference type="Pfam" id="PF01546">
    <property type="entry name" value="Peptidase_M20"/>
    <property type="match status" value="1"/>
</dbReference>
<keyword evidence="5 9" id="KW-0378">Hydrolase</keyword>
<evidence type="ECO:0000256" key="6">
    <source>
        <dbReference type="ARBA" id="ARBA00022833"/>
    </source>
</evidence>
<keyword evidence="4" id="KW-0479">Metal-binding</keyword>
<dbReference type="CDD" id="cd03895">
    <property type="entry name" value="M20_ArgE_DapE-like"/>
    <property type="match status" value="1"/>
</dbReference>
<dbReference type="Pfam" id="PF07687">
    <property type="entry name" value="M20_dimer"/>
    <property type="match status" value="1"/>
</dbReference>
<gene>
    <name evidence="9" type="ORF">CVM52_16015</name>
</gene>
<reference evidence="9 10" key="1">
    <citation type="journal article" date="2018" name="Int. J. Syst. Evol. Microbiol.">
        <title>Pseudooceanicola lipolyticus sp. nov., a marine alphaproteobacterium, reclassification of Oceanicola flagellatus as Pseudooceanicola flagellatus comb. nov. and emended description of the genus Pseudooceanicola.</title>
        <authorList>
            <person name="Huang M.-M."/>
            <person name="Guo L.-L."/>
            <person name="Wu Y.-H."/>
            <person name="Lai Q.-L."/>
            <person name="Shao Z.-Z."/>
            <person name="Wang C.-S."/>
            <person name="Wu M."/>
            <person name="Xu X.-W."/>
        </authorList>
    </citation>
    <scope>NUCLEOTIDE SEQUENCE [LARGE SCALE GENOMIC DNA]</scope>
    <source>
        <strain evidence="9 10">157</strain>
    </source>
</reference>
<keyword evidence="6" id="KW-0862">Zinc</keyword>
<dbReference type="OrthoDB" id="9809784at2"/>
<evidence type="ECO:0000259" key="8">
    <source>
        <dbReference type="Pfam" id="PF07687"/>
    </source>
</evidence>
<evidence type="ECO:0000256" key="7">
    <source>
        <dbReference type="ARBA" id="ARBA00023285"/>
    </source>
</evidence>
<dbReference type="RefSeq" id="WP_100163486.1">
    <property type="nucleotide sequence ID" value="NZ_PGTB01000078.1"/>
</dbReference>
<keyword evidence="7" id="KW-0170">Cobalt</keyword>
<organism evidence="9 10">
    <name type="scientific">Pseudooceanicola lipolyticus</name>
    <dbReference type="NCBI Taxonomy" id="2029104"/>
    <lineage>
        <taxon>Bacteria</taxon>
        <taxon>Pseudomonadati</taxon>
        <taxon>Pseudomonadota</taxon>
        <taxon>Alphaproteobacteria</taxon>
        <taxon>Rhodobacterales</taxon>
        <taxon>Paracoccaceae</taxon>
        <taxon>Pseudooceanicola</taxon>
    </lineage>
</organism>
<dbReference type="GO" id="GO:0046872">
    <property type="term" value="F:metal ion binding"/>
    <property type="evidence" value="ECO:0007669"/>
    <property type="project" value="UniProtKB-KW"/>
</dbReference>
<feature type="domain" description="Peptidase M20 dimerisation" evidence="8">
    <location>
        <begin position="205"/>
        <end position="316"/>
    </location>
</feature>
<dbReference type="NCBIfam" id="TIGR01910">
    <property type="entry name" value="DapE-ArgE"/>
    <property type="match status" value="1"/>
</dbReference>
<comment type="cofactor">
    <cofactor evidence="2">
        <name>Zn(2+)</name>
        <dbReference type="ChEBI" id="CHEBI:29105"/>
    </cofactor>
</comment>
<evidence type="ECO:0000256" key="3">
    <source>
        <dbReference type="ARBA" id="ARBA00006247"/>
    </source>
</evidence>
<sequence>MTDDQTRTALLEAVGAGFEAQVALTAELTSFASLRGEEAPAQDFMARQMQARGLDVDRFRIDLDRIRHLPGFSPVHVNYDNAWNVVGTRRATAPTGKSLILNGHIDVVPEGPLEMWTSPPYAPRRDGDWLYGRGVGDMKAGLVACLAALDAIDRAGFAPAADICVQSVVEEECTGNGALACLERGYRADAVLIPEPLHECLIRAQIGVIWFRVRVQGVPVHVADAGEGANAIMAAYQVIQALKGLEADWNARKADDPDYADVPHPINLNVGKIAGGDWASSVPSWCEFDVRVAIFPGQQIADAKAEIEDRISRAARDIPFLRNNPPQVSYNGFEAEGYRLEQAEAPVAALSAAHEAVFGGKLDTVASTATTDARFFGLYGKMPALVYGPKAERIHGFDERVDLVSLRKVTQSMVLFIAQWCGLHPRDDG</sequence>
<dbReference type="InterPro" id="IPR050072">
    <property type="entry name" value="Peptidase_M20A"/>
</dbReference>
<evidence type="ECO:0000256" key="5">
    <source>
        <dbReference type="ARBA" id="ARBA00022801"/>
    </source>
</evidence>
<dbReference type="PANTHER" id="PTHR43808:SF25">
    <property type="entry name" value="PEPTIDASE M20 DIMERISATION DOMAIN-CONTAINING PROTEIN"/>
    <property type="match status" value="1"/>
</dbReference>